<keyword evidence="1" id="KW-0808">Transferase</keyword>
<protein>
    <submittedName>
        <fullName evidence="1">Putative methyltransferase</fullName>
    </submittedName>
</protein>
<dbReference type="GO" id="GO:0008168">
    <property type="term" value="F:methyltransferase activity"/>
    <property type="evidence" value="ECO:0007669"/>
    <property type="project" value="UniProtKB-KW"/>
</dbReference>
<dbReference type="InterPro" id="IPR002052">
    <property type="entry name" value="DNA_methylase_N6_adenine_CS"/>
</dbReference>
<keyword evidence="1" id="KW-0489">Methyltransferase</keyword>
<dbReference type="AlphaFoldDB" id="A0A6M3M8S9"/>
<accession>A0A6M3M8S9</accession>
<dbReference type="SUPFAM" id="SSF53335">
    <property type="entry name" value="S-adenosyl-L-methionine-dependent methyltransferases"/>
    <property type="match status" value="1"/>
</dbReference>
<dbReference type="InterPro" id="IPR029063">
    <property type="entry name" value="SAM-dependent_MTases_sf"/>
</dbReference>
<reference evidence="1" key="1">
    <citation type="submission" date="2020-03" db="EMBL/GenBank/DDBJ databases">
        <title>The deep terrestrial virosphere.</title>
        <authorList>
            <person name="Holmfeldt K."/>
            <person name="Nilsson E."/>
            <person name="Simone D."/>
            <person name="Lopez-Fernandez M."/>
            <person name="Wu X."/>
            <person name="de Brujin I."/>
            <person name="Lundin D."/>
            <person name="Andersson A."/>
            <person name="Bertilsson S."/>
            <person name="Dopson M."/>
        </authorList>
    </citation>
    <scope>NUCLEOTIDE SEQUENCE</scope>
    <source>
        <strain evidence="1">MM171B00591</strain>
    </source>
</reference>
<dbReference type="GO" id="GO:0032259">
    <property type="term" value="P:methylation"/>
    <property type="evidence" value="ECO:0007669"/>
    <property type="project" value="UniProtKB-KW"/>
</dbReference>
<dbReference type="GO" id="GO:0003676">
    <property type="term" value="F:nucleic acid binding"/>
    <property type="evidence" value="ECO:0007669"/>
    <property type="project" value="InterPro"/>
</dbReference>
<evidence type="ECO:0000313" key="1">
    <source>
        <dbReference type="EMBL" id="QJB03658.1"/>
    </source>
</evidence>
<proteinExistence type="predicted"/>
<sequence length="184" mass="20843">MKIEREWAMPNKNTFSIAPIKELITEEMVNGVVIDPFANTSKIANITNDIDPQYNTDYNLDALDFLKIFDTESVDMVLFDPPYSVRQVSEIYRKLGKTVNMETTQATFWTKLRAEIARVTKPKGKVISFGWNSQGIGKNNGFKITRILLVAHGGIHNDTIVVVDKKLQCKLTGFNLKRDGKTET</sequence>
<organism evidence="1">
    <name type="scientific">viral metagenome</name>
    <dbReference type="NCBI Taxonomy" id="1070528"/>
    <lineage>
        <taxon>unclassified sequences</taxon>
        <taxon>metagenomes</taxon>
        <taxon>organismal metagenomes</taxon>
    </lineage>
</organism>
<dbReference type="Gene3D" id="3.40.50.150">
    <property type="entry name" value="Vaccinia Virus protein VP39"/>
    <property type="match status" value="1"/>
</dbReference>
<name>A0A6M3M8S9_9ZZZZ</name>
<dbReference type="EMBL" id="MT143855">
    <property type="protein sequence ID" value="QJB03658.1"/>
    <property type="molecule type" value="Genomic_DNA"/>
</dbReference>
<dbReference type="PROSITE" id="PS00092">
    <property type="entry name" value="N6_MTASE"/>
    <property type="match status" value="1"/>
</dbReference>
<gene>
    <name evidence="1" type="ORF">MM171B00591_0018</name>
</gene>